<comment type="caution">
    <text evidence="1">The sequence shown here is derived from an EMBL/GenBank/DDBJ whole genome shotgun (WGS) entry which is preliminary data.</text>
</comment>
<gene>
    <name evidence="1" type="ORF">SMN809_LOCUS39283</name>
</gene>
<name>A0A8S2Z3U8_9BILA</name>
<organism evidence="1 2">
    <name type="scientific">Rotaria magnacalcarata</name>
    <dbReference type="NCBI Taxonomy" id="392030"/>
    <lineage>
        <taxon>Eukaryota</taxon>
        <taxon>Metazoa</taxon>
        <taxon>Spiralia</taxon>
        <taxon>Gnathifera</taxon>
        <taxon>Rotifera</taxon>
        <taxon>Eurotatoria</taxon>
        <taxon>Bdelloidea</taxon>
        <taxon>Philodinida</taxon>
        <taxon>Philodinidae</taxon>
        <taxon>Rotaria</taxon>
    </lineage>
</organism>
<proteinExistence type="predicted"/>
<evidence type="ECO:0000313" key="2">
    <source>
        <dbReference type="Proteomes" id="UP000676336"/>
    </source>
</evidence>
<dbReference type="Proteomes" id="UP000676336">
    <property type="component" value="Unassembled WGS sequence"/>
</dbReference>
<sequence length="40" mass="4664">MQPCGDTEVLFSYAYFLGPHIYIVPILRDPVPNQSQRVWL</sequence>
<dbReference type="AlphaFoldDB" id="A0A8S2Z3U8"/>
<feature type="non-terminal residue" evidence="1">
    <location>
        <position position="40"/>
    </location>
</feature>
<reference evidence="1" key="1">
    <citation type="submission" date="2021-02" db="EMBL/GenBank/DDBJ databases">
        <authorList>
            <person name="Nowell W R."/>
        </authorList>
    </citation>
    <scope>NUCLEOTIDE SEQUENCE</scope>
</reference>
<evidence type="ECO:0000313" key="1">
    <source>
        <dbReference type="EMBL" id="CAF4606270.1"/>
    </source>
</evidence>
<accession>A0A8S2Z3U8</accession>
<protein>
    <submittedName>
        <fullName evidence="1">Uncharacterized protein</fullName>
    </submittedName>
</protein>
<dbReference type="EMBL" id="CAJOBI010105025">
    <property type="protein sequence ID" value="CAF4606270.1"/>
    <property type="molecule type" value="Genomic_DNA"/>
</dbReference>